<dbReference type="GeneID" id="109575228"/>
<feature type="region of interest" description="Disordered" evidence="1">
    <location>
        <begin position="1"/>
        <end position="36"/>
    </location>
</feature>
<feature type="region of interest" description="Disordered" evidence="1">
    <location>
        <begin position="133"/>
        <end position="200"/>
    </location>
</feature>
<feature type="compositionally biased region" description="Low complexity" evidence="1">
    <location>
        <begin position="168"/>
        <end position="181"/>
    </location>
</feature>
<protein>
    <submittedName>
        <fullName evidence="3">cAMP and cAMP-inhibited cGMP 3',5'-cyclic phosphodiesterase 10A-like</fullName>
    </submittedName>
</protein>
<feature type="region of interest" description="Disordered" evidence="1">
    <location>
        <begin position="217"/>
        <end position="246"/>
    </location>
</feature>
<evidence type="ECO:0000313" key="3">
    <source>
        <dbReference type="RefSeq" id="XP_070631659.1"/>
    </source>
</evidence>
<name>A0ABM4R7Z1_BOSIN</name>
<keyword evidence="2" id="KW-1185">Reference proteome</keyword>
<evidence type="ECO:0000313" key="2">
    <source>
        <dbReference type="Proteomes" id="UP001652663"/>
    </source>
</evidence>
<feature type="region of interest" description="Disordered" evidence="1">
    <location>
        <begin position="302"/>
        <end position="327"/>
    </location>
</feature>
<feature type="compositionally biased region" description="Pro residues" evidence="1">
    <location>
        <begin position="137"/>
        <end position="151"/>
    </location>
</feature>
<evidence type="ECO:0000256" key="1">
    <source>
        <dbReference type="SAM" id="MobiDB-lite"/>
    </source>
</evidence>
<proteinExistence type="predicted"/>
<dbReference type="RefSeq" id="XP_070631659.1">
    <property type="nucleotide sequence ID" value="XM_070775558.1"/>
</dbReference>
<sequence length="391" mass="41442">MARRGAEFWSPPFLASGSSALLSRPGEPCRPNRGAQRFAASRPAALGTRGAGHCPAPASAMISAKPLPAPPPPPQAAAAMFSFLIPGPATAAGRCAPLVCFKCPKLTGARSRCNFYHCAEDSESPQAHERFWLLGVPVPPPPPPPPPPLPSSSPSQSRRHLGSPLNSGARGATQAAAAGAARWPHHLKRQERSCESRSGGGLGWRWEAGPGLPRWRERRERRRRNAGRAGDEPGLPRAPRTHRRASAGRVCVRRALCSSSAPLRIRKGVDPASGSCGLRGFLPAGCSGSGVLEPAVVFTGGSRSRRRSRRASGGLGLGSSRARPPPRVSCPSRLWGWTGHPARREKNACHASSARFQALATAVAPRQCTLRGIQDGEKRQVFCALDSLDPR</sequence>
<organism evidence="2 3">
    <name type="scientific">Bos indicus</name>
    <name type="common">Zebu</name>
    <dbReference type="NCBI Taxonomy" id="9915"/>
    <lineage>
        <taxon>Eukaryota</taxon>
        <taxon>Metazoa</taxon>
        <taxon>Chordata</taxon>
        <taxon>Craniata</taxon>
        <taxon>Vertebrata</taxon>
        <taxon>Euteleostomi</taxon>
        <taxon>Mammalia</taxon>
        <taxon>Eutheria</taxon>
        <taxon>Laurasiatheria</taxon>
        <taxon>Artiodactyla</taxon>
        <taxon>Ruminantia</taxon>
        <taxon>Pecora</taxon>
        <taxon>Bovidae</taxon>
        <taxon>Bovinae</taxon>
        <taxon>Bos</taxon>
    </lineage>
</organism>
<reference evidence="3" key="1">
    <citation type="submission" date="2025-08" db="UniProtKB">
        <authorList>
            <consortium name="RefSeq"/>
        </authorList>
    </citation>
    <scope>IDENTIFICATION</scope>
    <source>
        <tissue evidence="3">Blood</tissue>
    </source>
</reference>
<dbReference type="Proteomes" id="UP001652663">
    <property type="component" value="Chromosome 21"/>
</dbReference>
<gene>
    <name evidence="3" type="primary">LOC109575228</name>
</gene>
<accession>A0ABM4R7Z1</accession>